<evidence type="ECO:0000313" key="2">
    <source>
        <dbReference type="Proteomes" id="UP001189624"/>
    </source>
</evidence>
<proteinExistence type="predicted"/>
<keyword evidence="2" id="KW-1185">Reference proteome</keyword>
<accession>A0AA86SPI9</accession>
<dbReference type="Gramene" id="rna-AYBTSS11_LOCUS21968">
    <property type="protein sequence ID" value="CAJ1968907.1"/>
    <property type="gene ID" value="gene-AYBTSS11_LOCUS21968"/>
</dbReference>
<gene>
    <name evidence="1" type="ORF">AYBTSS11_LOCUS21968</name>
</gene>
<dbReference type="Proteomes" id="UP001189624">
    <property type="component" value="Chromosome 7"/>
</dbReference>
<name>A0AA86SPI9_9FABA</name>
<protein>
    <submittedName>
        <fullName evidence="1">Uncharacterized protein</fullName>
    </submittedName>
</protein>
<reference evidence="1" key="1">
    <citation type="submission" date="2023-10" db="EMBL/GenBank/DDBJ databases">
        <authorList>
            <person name="Domelevo Entfellner J.-B."/>
        </authorList>
    </citation>
    <scope>NUCLEOTIDE SEQUENCE</scope>
</reference>
<dbReference type="AlphaFoldDB" id="A0AA86SPI9"/>
<organism evidence="1 2">
    <name type="scientific">Sphenostylis stenocarpa</name>
    <dbReference type="NCBI Taxonomy" id="92480"/>
    <lineage>
        <taxon>Eukaryota</taxon>
        <taxon>Viridiplantae</taxon>
        <taxon>Streptophyta</taxon>
        <taxon>Embryophyta</taxon>
        <taxon>Tracheophyta</taxon>
        <taxon>Spermatophyta</taxon>
        <taxon>Magnoliopsida</taxon>
        <taxon>eudicotyledons</taxon>
        <taxon>Gunneridae</taxon>
        <taxon>Pentapetalae</taxon>
        <taxon>rosids</taxon>
        <taxon>fabids</taxon>
        <taxon>Fabales</taxon>
        <taxon>Fabaceae</taxon>
        <taxon>Papilionoideae</taxon>
        <taxon>50 kb inversion clade</taxon>
        <taxon>NPAAA clade</taxon>
        <taxon>indigoferoid/millettioid clade</taxon>
        <taxon>Phaseoleae</taxon>
        <taxon>Sphenostylis</taxon>
    </lineage>
</organism>
<sequence length="82" mass="9702">MYSRDVLSQVMGELHMHIREDHGDLLQEWFLHSLSWINVFWIGFRPSQRVKWAGELKNEGAEQFPSHTFIDPESTDLGFLKE</sequence>
<dbReference type="EMBL" id="OY731404">
    <property type="protein sequence ID" value="CAJ1968907.1"/>
    <property type="molecule type" value="Genomic_DNA"/>
</dbReference>
<evidence type="ECO:0000313" key="1">
    <source>
        <dbReference type="EMBL" id="CAJ1968907.1"/>
    </source>
</evidence>